<dbReference type="OMA" id="IFIANWA"/>
<dbReference type="PANTHER" id="PTHR35757">
    <property type="entry name" value="THERMOSOME SUBUNIT GAMMA"/>
    <property type="match status" value="1"/>
</dbReference>
<organism evidence="2 3">
    <name type="scientific">Diacronema lutheri</name>
    <name type="common">Unicellular marine alga</name>
    <name type="synonym">Monochrysis lutheri</name>
    <dbReference type="NCBI Taxonomy" id="2081491"/>
    <lineage>
        <taxon>Eukaryota</taxon>
        <taxon>Haptista</taxon>
        <taxon>Haptophyta</taxon>
        <taxon>Pavlovophyceae</taxon>
        <taxon>Pavlovales</taxon>
        <taxon>Pavlovaceae</taxon>
        <taxon>Diacronema</taxon>
    </lineage>
</organism>
<feature type="signal peptide" evidence="1">
    <location>
        <begin position="1"/>
        <end position="17"/>
    </location>
</feature>
<gene>
    <name evidence="2" type="ORF">KFE25_000588</name>
</gene>
<feature type="chain" id="PRO_5035218032" evidence="1">
    <location>
        <begin position="18"/>
        <end position="426"/>
    </location>
</feature>
<keyword evidence="1" id="KW-0732">Signal</keyword>
<dbReference type="Proteomes" id="UP000751190">
    <property type="component" value="Unassembled WGS sequence"/>
</dbReference>
<accession>A0A8J6CA65</accession>
<sequence length="426" mass="45604">MAAVAVLAVAIVDGVVGPTTAPLSFVRLSIPAPNRFELQTLSLRVQLTQLRTVEIVGTVHLASESYFASMLADAADADLCLCELVVPERCLARDERGMLRLREPIAPAPEQRRLAAQLGLQHQLDGLPYGADRRFSYVADVPAEQLVSAPARGSGSTFAEVARTFWRGSMRGAALGAGRARRGPPAWQQLLRAMAWVVPCPEVSLLILDWAWSRTRPQLSSLLRPLGLAILTLDLRSARQLAFAQVLLSSSAEGGGGSGVVFSGGGLGARVEGRMQQRNAAAIDALALALHTRDDDARAQTEEHLALFYGPLHLEGPSGIVADLLSRWPGARIVETRWRTAFAAQLGAGSPPVRGAAAPERLLLPLFLAIDALDWWLTCADVAASLGAAGELSGEALACALYVGRHALLYWSLSRFALDWSGRFED</sequence>
<evidence type="ECO:0000256" key="1">
    <source>
        <dbReference type="SAM" id="SignalP"/>
    </source>
</evidence>
<dbReference type="PANTHER" id="PTHR35757:SF1">
    <property type="entry name" value="THERMOSOME SUBUNIT GAMMA"/>
    <property type="match status" value="1"/>
</dbReference>
<evidence type="ECO:0000313" key="3">
    <source>
        <dbReference type="Proteomes" id="UP000751190"/>
    </source>
</evidence>
<protein>
    <submittedName>
        <fullName evidence="2">Uncharacterized protein</fullName>
    </submittedName>
</protein>
<dbReference type="OrthoDB" id="45571at2759"/>
<keyword evidence="3" id="KW-1185">Reference proteome</keyword>
<comment type="caution">
    <text evidence="2">The sequence shown here is derived from an EMBL/GenBank/DDBJ whole genome shotgun (WGS) entry which is preliminary data.</text>
</comment>
<evidence type="ECO:0000313" key="2">
    <source>
        <dbReference type="EMBL" id="KAG8467272.1"/>
    </source>
</evidence>
<dbReference type="EMBL" id="JAGTXO010000006">
    <property type="protein sequence ID" value="KAG8467272.1"/>
    <property type="molecule type" value="Genomic_DNA"/>
</dbReference>
<proteinExistence type="predicted"/>
<name>A0A8J6CA65_DIALT</name>
<reference evidence="2" key="1">
    <citation type="submission" date="2021-05" db="EMBL/GenBank/DDBJ databases">
        <title>The genome of the haptophyte Pavlova lutheri (Diacronema luteri, Pavlovales) - a model for lipid biosynthesis in eukaryotic algae.</title>
        <authorList>
            <person name="Hulatt C.J."/>
            <person name="Posewitz M.C."/>
        </authorList>
    </citation>
    <scope>NUCLEOTIDE SEQUENCE</scope>
    <source>
        <strain evidence="2">NIVA-4/92</strain>
    </source>
</reference>
<dbReference type="AlphaFoldDB" id="A0A8J6CA65"/>